<dbReference type="Pfam" id="PF01569">
    <property type="entry name" value="PAP2"/>
    <property type="match status" value="1"/>
</dbReference>
<evidence type="ECO:0000313" key="4">
    <source>
        <dbReference type="EMBL" id="GAA2147053.1"/>
    </source>
</evidence>
<organism evidence="4 5">
    <name type="scientific">Kitasatospora kazusensis</name>
    <dbReference type="NCBI Taxonomy" id="407974"/>
    <lineage>
        <taxon>Bacteria</taxon>
        <taxon>Bacillati</taxon>
        <taxon>Actinomycetota</taxon>
        <taxon>Actinomycetes</taxon>
        <taxon>Kitasatosporales</taxon>
        <taxon>Streptomycetaceae</taxon>
        <taxon>Kitasatospora</taxon>
    </lineage>
</organism>
<dbReference type="EMBL" id="BAAANT010000020">
    <property type="protein sequence ID" value="GAA2147053.1"/>
    <property type="molecule type" value="Genomic_DNA"/>
</dbReference>
<dbReference type="PANTHER" id="PTHR14969">
    <property type="entry name" value="SPHINGOSINE-1-PHOSPHATE PHOSPHOHYDROLASE"/>
    <property type="match status" value="1"/>
</dbReference>
<feature type="transmembrane region" description="Helical" evidence="2">
    <location>
        <begin position="159"/>
        <end position="178"/>
    </location>
</feature>
<name>A0ABN2ZT31_9ACTN</name>
<dbReference type="SMART" id="SM00014">
    <property type="entry name" value="acidPPc"/>
    <property type="match status" value="1"/>
</dbReference>
<dbReference type="Proteomes" id="UP001422759">
    <property type="component" value="Unassembled WGS sequence"/>
</dbReference>
<reference evidence="4 5" key="1">
    <citation type="journal article" date="2019" name="Int. J. Syst. Evol. Microbiol.">
        <title>The Global Catalogue of Microorganisms (GCM) 10K type strain sequencing project: providing services to taxonomists for standard genome sequencing and annotation.</title>
        <authorList>
            <consortium name="The Broad Institute Genomics Platform"/>
            <consortium name="The Broad Institute Genome Sequencing Center for Infectious Disease"/>
            <person name="Wu L."/>
            <person name="Ma J."/>
        </authorList>
    </citation>
    <scope>NUCLEOTIDE SEQUENCE [LARGE SCALE GENOMIC DNA]</scope>
    <source>
        <strain evidence="4 5">JCM 14560</strain>
    </source>
</reference>
<dbReference type="PANTHER" id="PTHR14969:SF13">
    <property type="entry name" value="AT30094P"/>
    <property type="match status" value="1"/>
</dbReference>
<evidence type="ECO:0000256" key="1">
    <source>
        <dbReference type="SAM" id="MobiDB-lite"/>
    </source>
</evidence>
<keyword evidence="2" id="KW-0812">Transmembrane</keyword>
<protein>
    <recommendedName>
        <fullName evidence="3">Phosphatidic acid phosphatase type 2/haloperoxidase domain-containing protein</fullName>
    </recommendedName>
</protein>
<feature type="transmembrane region" description="Helical" evidence="2">
    <location>
        <begin position="33"/>
        <end position="54"/>
    </location>
</feature>
<dbReference type="CDD" id="cd03392">
    <property type="entry name" value="PAP2_like_2"/>
    <property type="match status" value="1"/>
</dbReference>
<accession>A0ABN2ZT31</accession>
<feature type="domain" description="Phosphatidic acid phosphatase type 2/haloperoxidase" evidence="3">
    <location>
        <begin position="117"/>
        <end position="230"/>
    </location>
</feature>
<keyword evidence="5" id="KW-1185">Reference proteome</keyword>
<comment type="caution">
    <text evidence="4">The sequence shown here is derived from an EMBL/GenBank/DDBJ whole genome shotgun (WGS) entry which is preliminary data.</text>
</comment>
<dbReference type="SUPFAM" id="SSF48317">
    <property type="entry name" value="Acid phosphatase/Vanadium-dependent haloperoxidase"/>
    <property type="match status" value="1"/>
</dbReference>
<evidence type="ECO:0000313" key="5">
    <source>
        <dbReference type="Proteomes" id="UP001422759"/>
    </source>
</evidence>
<feature type="region of interest" description="Disordered" evidence="1">
    <location>
        <begin position="1"/>
        <end position="30"/>
    </location>
</feature>
<feature type="transmembrane region" description="Helical" evidence="2">
    <location>
        <begin position="217"/>
        <end position="236"/>
    </location>
</feature>
<proteinExistence type="predicted"/>
<evidence type="ECO:0000259" key="3">
    <source>
        <dbReference type="SMART" id="SM00014"/>
    </source>
</evidence>
<dbReference type="InterPro" id="IPR000326">
    <property type="entry name" value="PAP2/HPO"/>
</dbReference>
<dbReference type="InterPro" id="IPR036938">
    <property type="entry name" value="PAP2/HPO_sf"/>
</dbReference>
<feature type="transmembrane region" description="Helical" evidence="2">
    <location>
        <begin position="117"/>
        <end position="139"/>
    </location>
</feature>
<dbReference type="RefSeq" id="WP_344466434.1">
    <property type="nucleotide sequence ID" value="NZ_BAAANT010000020.1"/>
</dbReference>
<feature type="transmembrane region" description="Helical" evidence="2">
    <location>
        <begin position="190"/>
        <end position="211"/>
    </location>
</feature>
<dbReference type="Gene3D" id="1.20.144.10">
    <property type="entry name" value="Phosphatidic acid phosphatase type 2/haloperoxidase"/>
    <property type="match status" value="1"/>
</dbReference>
<keyword evidence="2" id="KW-0472">Membrane</keyword>
<evidence type="ECO:0000256" key="2">
    <source>
        <dbReference type="SAM" id="Phobius"/>
    </source>
</evidence>
<gene>
    <name evidence="4" type="ORF">GCM10009760_37510</name>
</gene>
<keyword evidence="2" id="KW-1133">Transmembrane helix</keyword>
<sequence length="271" mass="27875">MHLSTDGARAGSDPGPPPGGAGRTRPPRRRRPTLGWLALALGCTALLGALLALVESHWGPLARADQGWTDGLHRFARSHTAWTASMQTLTDIGGPLTMRALLGAAAVWLWAIGARMLAGWVAAQALVGWLADSAGKAVVGRARPHFADPVSQAAGASFPSGHALAAAVTCATLVVLVWPRAGRAGRSAACAVAALAALTVGWTRVALGVHWPSDVLAGWLAAGVVLGGVTVLAELWRPGALGRDVQRVDRRTGPRVQRVLVSGGEADPDGQ</sequence>
<feature type="transmembrane region" description="Helical" evidence="2">
    <location>
        <begin position="92"/>
        <end position="110"/>
    </location>
</feature>